<evidence type="ECO:0000313" key="1">
    <source>
        <dbReference type="EMBL" id="EGI70755.1"/>
    </source>
</evidence>
<dbReference type="InParanoid" id="F4W4W9"/>
<dbReference type="AlphaFoldDB" id="F4W4W9"/>
<proteinExistence type="predicted"/>
<organism evidence="2">
    <name type="scientific">Acromyrmex echinatior</name>
    <name type="common">Panamanian leafcutter ant</name>
    <name type="synonym">Acromyrmex octospinosus echinatior</name>
    <dbReference type="NCBI Taxonomy" id="103372"/>
    <lineage>
        <taxon>Eukaryota</taxon>
        <taxon>Metazoa</taxon>
        <taxon>Ecdysozoa</taxon>
        <taxon>Arthropoda</taxon>
        <taxon>Hexapoda</taxon>
        <taxon>Insecta</taxon>
        <taxon>Pterygota</taxon>
        <taxon>Neoptera</taxon>
        <taxon>Endopterygota</taxon>
        <taxon>Hymenoptera</taxon>
        <taxon>Apocrita</taxon>
        <taxon>Aculeata</taxon>
        <taxon>Formicoidea</taxon>
        <taxon>Formicidae</taxon>
        <taxon>Myrmicinae</taxon>
        <taxon>Acromyrmex</taxon>
    </lineage>
</organism>
<reference evidence="1" key="1">
    <citation type="submission" date="2011-02" db="EMBL/GenBank/DDBJ databases">
        <title>The genome of the leaf-cutting ant Acromyrmex echinatior suggests key adaptations to social evolution and fungus farming.</title>
        <authorList>
            <person name="Nygaard S."/>
            <person name="Zhang G."/>
        </authorList>
    </citation>
    <scope>NUCLEOTIDE SEQUENCE</scope>
</reference>
<sequence>MDSCYPVPTRAIAKEERISCLYESTPHPPNLCWDLRMCYSLAAYPTLLFGANEVYAPVPSSADLQGEKELVAKWPIFMFLQGKGKPWL</sequence>
<name>F4W4W9_ACREC</name>
<gene>
    <name evidence="1" type="ORF">G5I_00451</name>
</gene>
<accession>F4W4W9</accession>
<protein>
    <submittedName>
        <fullName evidence="1">Uncharacterized protein</fullName>
    </submittedName>
</protein>
<keyword evidence="2" id="KW-1185">Reference proteome</keyword>
<dbReference type="Proteomes" id="UP000007755">
    <property type="component" value="Unassembled WGS sequence"/>
</dbReference>
<dbReference type="EMBL" id="GL887575">
    <property type="protein sequence ID" value="EGI70755.1"/>
    <property type="molecule type" value="Genomic_DNA"/>
</dbReference>
<evidence type="ECO:0000313" key="2">
    <source>
        <dbReference type="Proteomes" id="UP000007755"/>
    </source>
</evidence>